<dbReference type="InterPro" id="IPR018389">
    <property type="entry name" value="DctP_fam"/>
</dbReference>
<dbReference type="Gene3D" id="3.40.190.170">
    <property type="entry name" value="Bacterial extracellular solute-binding protein, family 7"/>
    <property type="match status" value="1"/>
</dbReference>
<dbReference type="CDD" id="cd13603">
    <property type="entry name" value="PBP2_TRAP_Siap_TeaA_like"/>
    <property type="match status" value="1"/>
</dbReference>
<dbReference type="RefSeq" id="WP_089281881.1">
    <property type="nucleotide sequence ID" value="NZ_FZOJ01000004.1"/>
</dbReference>
<evidence type="ECO:0000256" key="3">
    <source>
        <dbReference type="ARBA" id="ARBA00022729"/>
    </source>
</evidence>
<accession>A0A239BSW4</accession>
<evidence type="ECO:0000313" key="4">
    <source>
        <dbReference type="EMBL" id="SNS10521.1"/>
    </source>
</evidence>
<organism evidence="4 5">
    <name type="scientific">Anaerovirgula multivorans</name>
    <dbReference type="NCBI Taxonomy" id="312168"/>
    <lineage>
        <taxon>Bacteria</taxon>
        <taxon>Bacillati</taxon>
        <taxon>Bacillota</taxon>
        <taxon>Clostridia</taxon>
        <taxon>Peptostreptococcales</taxon>
        <taxon>Natronincolaceae</taxon>
        <taxon>Anaerovirgula</taxon>
    </lineage>
</organism>
<proteinExistence type="inferred from homology"/>
<reference evidence="4 5" key="1">
    <citation type="submission" date="2017-06" db="EMBL/GenBank/DDBJ databases">
        <authorList>
            <person name="Kim H.J."/>
            <person name="Triplett B.A."/>
        </authorList>
    </citation>
    <scope>NUCLEOTIDE SEQUENCE [LARGE SCALE GENOMIC DNA]</scope>
    <source>
        <strain evidence="4 5">SCA</strain>
    </source>
</reference>
<keyword evidence="3" id="KW-0732">Signal</keyword>
<dbReference type="PIRSF" id="PIRSF006470">
    <property type="entry name" value="DctB"/>
    <property type="match status" value="1"/>
</dbReference>
<keyword evidence="5" id="KW-1185">Reference proteome</keyword>
<keyword evidence="2" id="KW-0813">Transport</keyword>
<name>A0A239BSW4_9FIRM</name>
<evidence type="ECO:0000256" key="1">
    <source>
        <dbReference type="ARBA" id="ARBA00009023"/>
    </source>
</evidence>
<dbReference type="NCBIfam" id="NF037995">
    <property type="entry name" value="TRAP_S1"/>
    <property type="match status" value="1"/>
</dbReference>
<dbReference type="Proteomes" id="UP000198304">
    <property type="component" value="Unassembled WGS sequence"/>
</dbReference>
<comment type="similarity">
    <text evidence="1">Belongs to the bacterial solute-binding protein 7 family.</text>
</comment>
<dbReference type="GO" id="GO:0055085">
    <property type="term" value="P:transmembrane transport"/>
    <property type="evidence" value="ECO:0007669"/>
    <property type="project" value="InterPro"/>
</dbReference>
<dbReference type="Pfam" id="PF03480">
    <property type="entry name" value="DctP"/>
    <property type="match status" value="1"/>
</dbReference>
<protein>
    <submittedName>
        <fullName evidence="4">C4-dicarboxylate-binding protein DctP</fullName>
    </submittedName>
</protein>
<dbReference type="GO" id="GO:0030288">
    <property type="term" value="C:outer membrane-bounded periplasmic space"/>
    <property type="evidence" value="ECO:0007669"/>
    <property type="project" value="InterPro"/>
</dbReference>
<gene>
    <name evidence="4" type="ORF">SAMN05446037_100494</name>
</gene>
<dbReference type="OrthoDB" id="9815946at2"/>
<dbReference type="EMBL" id="FZOJ01000004">
    <property type="protein sequence ID" value="SNS10521.1"/>
    <property type="molecule type" value="Genomic_DNA"/>
</dbReference>
<evidence type="ECO:0000313" key="5">
    <source>
        <dbReference type="Proteomes" id="UP000198304"/>
    </source>
</evidence>
<sequence length="351" mass="38797">MFKRNRIMVGAMVLILLISLLTGCGKTTSEGAPSGNGGTAEGDQQNYVIKFAHVVRPTTAKGMAAERFAELIEERSGGRIRVEVYPDSQLGTDQEITEQMQLGTIQMNAPFTAVLAPFVPQFQVFDLPFIFPDTVTASKAMNGDMGEKLNEYLIPAGLRGLGYWDGGFKHFTNSVRPIETPADIDGLKMRASQSQLLISQFRALNAGGISIPFAELYTALQNKTVDGQENPLSNIVSRKFYEVQDYLTLSSHGYLGYALVISNDFYENLPVDLQQMVEEVANEVAQWQWEKAAEEEAEYMKAVKESGIQISELTPENKDAFIEATSGVYDEFKQISGGEELLELLKGIRGY</sequence>
<dbReference type="AlphaFoldDB" id="A0A239BSW4"/>
<dbReference type="NCBIfam" id="TIGR00787">
    <property type="entry name" value="dctP"/>
    <property type="match status" value="1"/>
</dbReference>
<dbReference type="PROSITE" id="PS51257">
    <property type="entry name" value="PROKAR_LIPOPROTEIN"/>
    <property type="match status" value="1"/>
</dbReference>
<dbReference type="InterPro" id="IPR004682">
    <property type="entry name" value="TRAP_DctP"/>
</dbReference>
<evidence type="ECO:0000256" key="2">
    <source>
        <dbReference type="ARBA" id="ARBA00022448"/>
    </source>
</evidence>
<dbReference type="PANTHER" id="PTHR33376">
    <property type="match status" value="1"/>
</dbReference>
<dbReference type="InterPro" id="IPR038404">
    <property type="entry name" value="TRAP_DctP_sf"/>
</dbReference>
<dbReference type="PANTHER" id="PTHR33376:SF7">
    <property type="entry name" value="C4-DICARBOXYLATE-BINDING PROTEIN DCTB"/>
    <property type="match status" value="1"/>
</dbReference>